<reference evidence="1" key="1">
    <citation type="journal article" date="2022" name="Front. Microbiol.">
        <title>Mirubactin C rescues the lethal effect of cell wall biosynthesis mutations in Bacillus subtilis.</title>
        <authorList>
            <person name="Kepplinger B."/>
            <person name="Wen X."/>
            <person name="Tyler A.R."/>
            <person name="Kim B.Y."/>
            <person name="Brown J."/>
            <person name="Banks P."/>
            <person name="Dashti Y."/>
            <person name="Mackenzie E.S."/>
            <person name="Wills C."/>
            <person name="Kawai Y."/>
            <person name="Waldron K.J."/>
            <person name="Allenby N.E.E."/>
            <person name="Wu L.J."/>
            <person name="Hall M.J."/>
            <person name="Errington J."/>
        </authorList>
    </citation>
    <scope>NUCLEOTIDE SEQUENCE</scope>
    <source>
        <strain evidence="1">MDA8-470</strain>
    </source>
</reference>
<evidence type="ECO:0000313" key="2">
    <source>
        <dbReference type="Proteomes" id="UP001164963"/>
    </source>
</evidence>
<evidence type="ECO:0008006" key="3">
    <source>
        <dbReference type="Google" id="ProtNLM"/>
    </source>
</evidence>
<sequence>MELVQLVVGAGAARRLKVARWYLDDAPETLALEELARKAPEDFGLIGSITLGADVIYPERSSEPFADRLWIHGIDLIDGYQRLKAIAVVLDEIGPAHLADMLLKVEVYCGAERERARRLHGYADTYQSFRDAQDRLSLCPNIRRLTEADWERWSFDVRRGVTTRPSQVAYSMAEVTRALACVSGPGPGHVHRVVSADGLMGLWDDRNSFSYRTLFHSRMSPLGVMRAVAVKRAAQGALEEIPKSRQKGHGLLIKYAPDLLHWASCRFLPLDRLHDESFPFDWHETLQQEIRKRTQVAVSELIRRYEELVPASNKKGTYSETAPVLSLWTELTDGL</sequence>
<dbReference type="RefSeq" id="WP_265542886.1">
    <property type="nucleotide sequence ID" value="NZ_CP098740.1"/>
</dbReference>
<gene>
    <name evidence="1" type="ORF">NEH16_15245</name>
</gene>
<keyword evidence="2" id="KW-1185">Reference proteome</keyword>
<name>A0ABY6PSP4_9ACTN</name>
<protein>
    <recommendedName>
        <fullName evidence="3">DUF262 domain-containing protein</fullName>
    </recommendedName>
</protein>
<organism evidence="1 2">
    <name type="scientific">Streptomyces drozdowiczii</name>
    <dbReference type="NCBI Taxonomy" id="202862"/>
    <lineage>
        <taxon>Bacteria</taxon>
        <taxon>Bacillati</taxon>
        <taxon>Actinomycetota</taxon>
        <taxon>Actinomycetes</taxon>
        <taxon>Kitasatosporales</taxon>
        <taxon>Streptomycetaceae</taxon>
        <taxon>Streptomyces</taxon>
    </lineage>
</organism>
<accession>A0ABY6PSP4</accession>
<dbReference type="Proteomes" id="UP001164963">
    <property type="component" value="Chromosome"/>
</dbReference>
<dbReference type="EMBL" id="CP098740">
    <property type="protein sequence ID" value="UZK55299.1"/>
    <property type="molecule type" value="Genomic_DNA"/>
</dbReference>
<evidence type="ECO:0000313" key="1">
    <source>
        <dbReference type="EMBL" id="UZK55299.1"/>
    </source>
</evidence>
<proteinExistence type="predicted"/>